<accession>A0A0K1Q5S1</accession>
<reference evidence="3 4" key="1">
    <citation type="submission" date="2015-08" db="EMBL/GenBank/DDBJ databases">
        <authorList>
            <person name="Babu N.S."/>
            <person name="Beckwith C.J."/>
            <person name="Beseler K.G."/>
            <person name="Brison A."/>
            <person name="Carone J.V."/>
            <person name="Caskin T.P."/>
            <person name="Diamond M."/>
            <person name="Durham M.E."/>
            <person name="Foxe J.M."/>
            <person name="Go M."/>
            <person name="Henderson B.A."/>
            <person name="Jones I.B."/>
            <person name="McGettigan J.A."/>
            <person name="Micheletti S.J."/>
            <person name="Nasrallah M.E."/>
            <person name="Ortiz D."/>
            <person name="Piller C.R."/>
            <person name="Privatt S.R."/>
            <person name="Schneider S.L."/>
            <person name="Sharp S."/>
            <person name="Smith T.C."/>
            <person name="Stanton J.D."/>
            <person name="Ullery H.E."/>
            <person name="Wilson R.J."/>
            <person name="Serrano M.G."/>
            <person name="Buck G."/>
            <person name="Lee V."/>
            <person name="Wang Y."/>
            <person name="Carvalho R."/>
            <person name="Voegtly L."/>
            <person name="Shi R."/>
            <person name="Duckworth R."/>
            <person name="Johnson A."/>
            <person name="Loviza R."/>
            <person name="Walstead R."/>
            <person name="Shah Z."/>
            <person name="Kiflezghi M."/>
            <person name="Wade K."/>
            <person name="Ball S.L."/>
            <person name="Bradley K.W."/>
            <person name="Asai D.J."/>
            <person name="Bowman C.A."/>
            <person name="Russell D.A."/>
            <person name="Pope W.H."/>
            <person name="Jacobs-Sera D."/>
            <person name="Hendrix R.W."/>
            <person name="Hatfull G.F."/>
        </authorList>
    </citation>
    <scope>NUCLEOTIDE SEQUENCE [LARGE SCALE GENOMIC DNA]</scope>
    <source>
        <strain evidence="3 4">DSM 27648</strain>
    </source>
</reference>
<keyword evidence="1" id="KW-0812">Transmembrane</keyword>
<keyword evidence="1" id="KW-0472">Membrane</keyword>
<evidence type="ECO:0000256" key="2">
    <source>
        <dbReference type="SAM" id="SignalP"/>
    </source>
</evidence>
<organism evidence="3 4">
    <name type="scientific">Labilithrix luteola</name>
    <dbReference type="NCBI Taxonomy" id="1391654"/>
    <lineage>
        <taxon>Bacteria</taxon>
        <taxon>Pseudomonadati</taxon>
        <taxon>Myxococcota</taxon>
        <taxon>Polyangia</taxon>
        <taxon>Polyangiales</taxon>
        <taxon>Labilitrichaceae</taxon>
        <taxon>Labilithrix</taxon>
    </lineage>
</organism>
<gene>
    <name evidence="3" type="ORF">AKJ09_07393</name>
</gene>
<dbReference type="AlphaFoldDB" id="A0A0K1Q5S1"/>
<feature type="chain" id="PRO_5005466642" description="SbsA Ig-like domain-containing protein" evidence="2">
    <location>
        <begin position="19"/>
        <end position="308"/>
    </location>
</feature>
<protein>
    <recommendedName>
        <fullName evidence="5">SbsA Ig-like domain-containing protein</fullName>
    </recommendedName>
</protein>
<keyword evidence="4" id="KW-1185">Reference proteome</keyword>
<evidence type="ECO:0000313" key="4">
    <source>
        <dbReference type="Proteomes" id="UP000064967"/>
    </source>
</evidence>
<sequence>MFRLAVSAAIASSLIVHARPSAACGVIPQCDSVEVLPAPGAAVPSNAPALAFFDAAIATNFELHKATGELVATTTSATADAATNTKFLFLSTPLTAGEAYEVRWSPNCQVPNRSSVSFTAGPAAPLPTTMGSVTVAESLRGDHSSCGHVWNTSQSSDGGHQAATFFEFAPSAELVPYLPIAKIVSFVDGQPVNLDIQDITTSTSTSRRGIRTVCVTDPGYDTYGTVSAGLHHIRLEAIVAGATSQPLPLEFDANVQCEPASAATPEESSASSCAVSSSRPAGVTVGLVATVVAVASSLLRRRRSKSRH</sequence>
<keyword evidence="2" id="KW-0732">Signal</keyword>
<dbReference type="Proteomes" id="UP000064967">
    <property type="component" value="Chromosome"/>
</dbReference>
<feature type="signal peptide" evidence="2">
    <location>
        <begin position="1"/>
        <end position="18"/>
    </location>
</feature>
<dbReference type="KEGG" id="llu:AKJ09_07393"/>
<evidence type="ECO:0000256" key="1">
    <source>
        <dbReference type="SAM" id="Phobius"/>
    </source>
</evidence>
<dbReference type="EMBL" id="CP012333">
    <property type="protein sequence ID" value="AKV00730.1"/>
    <property type="molecule type" value="Genomic_DNA"/>
</dbReference>
<name>A0A0K1Q5S1_9BACT</name>
<feature type="transmembrane region" description="Helical" evidence="1">
    <location>
        <begin position="281"/>
        <end position="299"/>
    </location>
</feature>
<evidence type="ECO:0000313" key="3">
    <source>
        <dbReference type="EMBL" id="AKV00730.1"/>
    </source>
</evidence>
<proteinExistence type="predicted"/>
<evidence type="ECO:0008006" key="5">
    <source>
        <dbReference type="Google" id="ProtNLM"/>
    </source>
</evidence>
<dbReference type="STRING" id="1391654.AKJ09_07393"/>
<keyword evidence="1" id="KW-1133">Transmembrane helix</keyword>